<dbReference type="Gene3D" id="3.30.460.40">
    <property type="match status" value="1"/>
</dbReference>
<sequence length="162" mass="17906">MQAHDVLSLYRAVTEAGVAIWIDGGWCVDALLGRQTRDHSDLDLAVQRDQADRLREILATLGYLPDPKPDDTLWNYVLTGPDSRSVDIHVVEYDSAGAVSYGIPYPFGSLTGTGHIDGTPVACVDPEWMFRFKTSYPPEDKDRHDVAALAAAFGFPLPEPYR</sequence>
<dbReference type="SUPFAM" id="SSF81301">
    <property type="entry name" value="Nucleotidyltransferase"/>
    <property type="match status" value="1"/>
</dbReference>
<keyword evidence="2" id="KW-1185">Reference proteome</keyword>
<dbReference type="InterPro" id="IPR043519">
    <property type="entry name" value="NT_sf"/>
</dbReference>
<proteinExistence type="predicted"/>
<dbReference type="OrthoDB" id="4539099at2"/>
<dbReference type="EMBL" id="RFFH01000002">
    <property type="protein sequence ID" value="RMI34161.1"/>
    <property type="molecule type" value="Genomic_DNA"/>
</dbReference>
<evidence type="ECO:0000313" key="2">
    <source>
        <dbReference type="Proteomes" id="UP000279275"/>
    </source>
</evidence>
<keyword evidence="1" id="KW-0808">Transferase</keyword>
<organism evidence="1 2">
    <name type="scientific">Nocardia stercoris</name>
    <dbReference type="NCBI Taxonomy" id="2483361"/>
    <lineage>
        <taxon>Bacteria</taxon>
        <taxon>Bacillati</taxon>
        <taxon>Actinomycetota</taxon>
        <taxon>Actinomycetes</taxon>
        <taxon>Mycobacteriales</taxon>
        <taxon>Nocardiaceae</taxon>
        <taxon>Nocardia</taxon>
    </lineage>
</organism>
<evidence type="ECO:0000313" key="1">
    <source>
        <dbReference type="EMBL" id="RMI34161.1"/>
    </source>
</evidence>
<dbReference type="InterPro" id="IPR019646">
    <property type="entry name" value="Aminoglyc_AdlTrfase"/>
</dbReference>
<dbReference type="AlphaFoldDB" id="A0A3M2L955"/>
<accession>A0A3M2L955</accession>
<dbReference type="Pfam" id="PF10706">
    <property type="entry name" value="Aminoglyc_resit"/>
    <property type="match status" value="1"/>
</dbReference>
<protein>
    <submittedName>
        <fullName evidence="1">Aminoglycoside nucleotidyltransferase</fullName>
    </submittedName>
</protein>
<dbReference type="Proteomes" id="UP000279275">
    <property type="component" value="Unassembled WGS sequence"/>
</dbReference>
<comment type="caution">
    <text evidence="1">The sequence shown here is derived from an EMBL/GenBank/DDBJ whole genome shotgun (WGS) entry which is preliminary data.</text>
</comment>
<name>A0A3M2L955_9NOCA</name>
<gene>
    <name evidence="1" type="ORF">EBN03_07000</name>
</gene>
<dbReference type="GO" id="GO:0016740">
    <property type="term" value="F:transferase activity"/>
    <property type="evidence" value="ECO:0007669"/>
    <property type="project" value="UniProtKB-KW"/>
</dbReference>
<dbReference type="RefSeq" id="WP_122187360.1">
    <property type="nucleotide sequence ID" value="NZ_RFFH01000002.1"/>
</dbReference>
<reference evidence="1 2" key="1">
    <citation type="submission" date="2018-10" db="EMBL/GenBank/DDBJ databases">
        <title>Isolation from cow dung.</title>
        <authorList>
            <person name="Ling L."/>
        </authorList>
    </citation>
    <scope>NUCLEOTIDE SEQUENCE [LARGE SCALE GENOMIC DNA]</scope>
    <source>
        <strain evidence="1 2">NEAU-LL90</strain>
    </source>
</reference>